<organism evidence="1 2">
    <name type="scientific">Pluteus cervinus</name>
    <dbReference type="NCBI Taxonomy" id="181527"/>
    <lineage>
        <taxon>Eukaryota</taxon>
        <taxon>Fungi</taxon>
        <taxon>Dikarya</taxon>
        <taxon>Basidiomycota</taxon>
        <taxon>Agaricomycotina</taxon>
        <taxon>Agaricomycetes</taxon>
        <taxon>Agaricomycetidae</taxon>
        <taxon>Agaricales</taxon>
        <taxon>Pluteineae</taxon>
        <taxon>Pluteaceae</taxon>
        <taxon>Pluteus</taxon>
    </lineage>
</organism>
<reference evidence="1 2" key="1">
    <citation type="journal article" date="2019" name="Nat. Ecol. Evol.">
        <title>Megaphylogeny resolves global patterns of mushroom evolution.</title>
        <authorList>
            <person name="Varga T."/>
            <person name="Krizsan K."/>
            <person name="Foldi C."/>
            <person name="Dima B."/>
            <person name="Sanchez-Garcia M."/>
            <person name="Sanchez-Ramirez S."/>
            <person name="Szollosi G.J."/>
            <person name="Szarkandi J.G."/>
            <person name="Papp V."/>
            <person name="Albert L."/>
            <person name="Andreopoulos W."/>
            <person name="Angelini C."/>
            <person name="Antonin V."/>
            <person name="Barry K.W."/>
            <person name="Bougher N.L."/>
            <person name="Buchanan P."/>
            <person name="Buyck B."/>
            <person name="Bense V."/>
            <person name="Catcheside P."/>
            <person name="Chovatia M."/>
            <person name="Cooper J."/>
            <person name="Damon W."/>
            <person name="Desjardin D."/>
            <person name="Finy P."/>
            <person name="Geml J."/>
            <person name="Haridas S."/>
            <person name="Hughes K."/>
            <person name="Justo A."/>
            <person name="Karasinski D."/>
            <person name="Kautmanova I."/>
            <person name="Kiss B."/>
            <person name="Kocsube S."/>
            <person name="Kotiranta H."/>
            <person name="LaButti K.M."/>
            <person name="Lechner B.E."/>
            <person name="Liimatainen K."/>
            <person name="Lipzen A."/>
            <person name="Lukacs Z."/>
            <person name="Mihaltcheva S."/>
            <person name="Morgado L.N."/>
            <person name="Niskanen T."/>
            <person name="Noordeloos M.E."/>
            <person name="Ohm R.A."/>
            <person name="Ortiz-Santana B."/>
            <person name="Ovrebo C."/>
            <person name="Racz N."/>
            <person name="Riley R."/>
            <person name="Savchenko A."/>
            <person name="Shiryaev A."/>
            <person name="Soop K."/>
            <person name="Spirin V."/>
            <person name="Szebenyi C."/>
            <person name="Tomsovsky M."/>
            <person name="Tulloss R.E."/>
            <person name="Uehling J."/>
            <person name="Grigoriev I.V."/>
            <person name="Vagvolgyi C."/>
            <person name="Papp T."/>
            <person name="Martin F.M."/>
            <person name="Miettinen O."/>
            <person name="Hibbett D.S."/>
            <person name="Nagy L.G."/>
        </authorList>
    </citation>
    <scope>NUCLEOTIDE SEQUENCE [LARGE SCALE GENOMIC DNA]</scope>
    <source>
        <strain evidence="1 2">NL-1719</strain>
    </source>
</reference>
<proteinExistence type="predicted"/>
<dbReference type="EMBL" id="ML208401">
    <property type="protein sequence ID" value="TFK66560.1"/>
    <property type="molecule type" value="Genomic_DNA"/>
</dbReference>
<gene>
    <name evidence="1" type="ORF">BDN72DRAFT_844176</name>
</gene>
<sequence>MGVVVILSLVYKRYRETPQRPWRIWLFDVSKQVVGQMFIHGVNVLLSDLGSNHTSSNACVLYLLNILLDTTLGVALIYMNLRLLTHLFSEKLNLKGFESGVYGNPPSFRFWIRQAAAYVLALAMMKFLLLGLFALFPGILKLGEWLLGWTSTEDGDAVQVIFTIGIFPIIMNIIQF</sequence>
<keyword evidence="2" id="KW-1185">Reference proteome</keyword>
<accession>A0ACD3AM45</accession>
<protein>
    <submittedName>
        <fullName evidence="1">Uncharacterized protein</fullName>
    </submittedName>
</protein>
<evidence type="ECO:0000313" key="2">
    <source>
        <dbReference type="Proteomes" id="UP000308600"/>
    </source>
</evidence>
<name>A0ACD3AM45_9AGAR</name>
<evidence type="ECO:0000313" key="1">
    <source>
        <dbReference type="EMBL" id="TFK66560.1"/>
    </source>
</evidence>
<dbReference type="Proteomes" id="UP000308600">
    <property type="component" value="Unassembled WGS sequence"/>
</dbReference>